<comment type="subcellular location">
    <subcellularLocation>
        <location evidence="3">Cytoplasm</location>
    </subcellularLocation>
</comment>
<accession>A0A316Z1X4</accession>
<proteinExistence type="inferred from homology"/>
<dbReference type="Pfam" id="PF00156">
    <property type="entry name" value="Pribosyltran"/>
    <property type="match status" value="1"/>
</dbReference>
<dbReference type="GO" id="GO:0006166">
    <property type="term" value="P:purine ribonucleoside salvage"/>
    <property type="evidence" value="ECO:0007669"/>
    <property type="project" value="UniProtKB-KW"/>
</dbReference>
<keyword evidence="13" id="KW-1185">Reference proteome</keyword>
<dbReference type="Proteomes" id="UP000245946">
    <property type="component" value="Unassembled WGS sequence"/>
</dbReference>
<dbReference type="GeneID" id="37268632"/>
<keyword evidence="9" id="KW-0808">Transferase</keyword>
<dbReference type="UniPathway" id="UPA00588">
    <property type="reaction ID" value="UER00646"/>
</dbReference>
<dbReference type="RefSeq" id="XP_025595247.1">
    <property type="nucleotide sequence ID" value="XM_025741088.1"/>
</dbReference>
<evidence type="ECO:0000256" key="10">
    <source>
        <dbReference type="ARBA" id="ARBA00022726"/>
    </source>
</evidence>
<dbReference type="SUPFAM" id="SSF53271">
    <property type="entry name" value="PRTase-like"/>
    <property type="match status" value="1"/>
</dbReference>
<organism evidence="12 13">
    <name type="scientific">Tilletiopsis washingtonensis</name>
    <dbReference type="NCBI Taxonomy" id="58919"/>
    <lineage>
        <taxon>Eukaryota</taxon>
        <taxon>Fungi</taxon>
        <taxon>Dikarya</taxon>
        <taxon>Basidiomycota</taxon>
        <taxon>Ustilaginomycotina</taxon>
        <taxon>Exobasidiomycetes</taxon>
        <taxon>Entylomatales</taxon>
        <taxon>Entylomatales incertae sedis</taxon>
        <taxon>Tilletiopsis</taxon>
    </lineage>
</organism>
<keyword evidence="10" id="KW-0660">Purine salvage</keyword>
<evidence type="ECO:0000256" key="4">
    <source>
        <dbReference type="ARBA" id="ARBA00004659"/>
    </source>
</evidence>
<keyword evidence="7" id="KW-0963">Cytoplasm</keyword>
<sequence length="191" mass="20260">MSAPGTADAPDIAFLRKHLVFYPDYPKKGVNFVDIFPLLRTPLAFEGLITHLLSHIFTVTLPRLPDGQKIDAVVGLDARGFLFGPVLAQRLGAAFVPVRKAGKLPGTCEQATYEKEYGTDVFEAQAGSLPAGANVIVVDDLIATGGSAKAAGELVAKLGGKTLEYLFVVDIPFLQGASKLDAPSYAMIDVD</sequence>
<evidence type="ECO:0000256" key="6">
    <source>
        <dbReference type="ARBA" id="ARBA00011893"/>
    </source>
</evidence>
<dbReference type="STRING" id="58919.A0A316Z1X4"/>
<evidence type="ECO:0000256" key="7">
    <source>
        <dbReference type="ARBA" id="ARBA00022490"/>
    </source>
</evidence>
<dbReference type="AlphaFoldDB" id="A0A316Z1X4"/>
<dbReference type="FunFam" id="3.40.50.2020:FF:000021">
    <property type="entry name" value="Adenine phosphoribosyltransferase"/>
    <property type="match status" value="1"/>
</dbReference>
<comment type="function">
    <text evidence="2">Catalyzes a salvage reaction resulting in the formation of AMP, that is energically less costly than de novo synthesis.</text>
</comment>
<dbReference type="NCBIfam" id="NF002636">
    <property type="entry name" value="PRK02304.1-5"/>
    <property type="match status" value="1"/>
</dbReference>
<evidence type="ECO:0000256" key="3">
    <source>
        <dbReference type="ARBA" id="ARBA00004496"/>
    </source>
</evidence>
<evidence type="ECO:0000313" key="13">
    <source>
        <dbReference type="Proteomes" id="UP000245946"/>
    </source>
</evidence>
<dbReference type="GO" id="GO:0003999">
    <property type="term" value="F:adenine phosphoribosyltransferase activity"/>
    <property type="evidence" value="ECO:0007669"/>
    <property type="project" value="UniProtKB-EC"/>
</dbReference>
<comment type="similarity">
    <text evidence="5">Belongs to the purine/pyrimidine phosphoribosyltransferase family.</text>
</comment>
<name>A0A316Z1X4_9BASI</name>
<evidence type="ECO:0000313" key="12">
    <source>
        <dbReference type="EMBL" id="PWN94968.1"/>
    </source>
</evidence>
<dbReference type="OrthoDB" id="363185at2759"/>
<dbReference type="InterPro" id="IPR029057">
    <property type="entry name" value="PRTase-like"/>
</dbReference>
<reference evidence="12 13" key="1">
    <citation type="journal article" date="2018" name="Mol. Biol. Evol.">
        <title>Broad Genomic Sampling Reveals a Smut Pathogenic Ancestry of the Fungal Clade Ustilaginomycotina.</title>
        <authorList>
            <person name="Kijpornyongpan T."/>
            <person name="Mondo S.J."/>
            <person name="Barry K."/>
            <person name="Sandor L."/>
            <person name="Lee J."/>
            <person name="Lipzen A."/>
            <person name="Pangilinan J."/>
            <person name="LaButti K."/>
            <person name="Hainaut M."/>
            <person name="Henrissat B."/>
            <person name="Grigoriev I.V."/>
            <person name="Spatafora J.W."/>
            <person name="Aime M.C."/>
        </authorList>
    </citation>
    <scope>NUCLEOTIDE SEQUENCE [LARGE SCALE GENOMIC DNA]</scope>
    <source>
        <strain evidence="12 13">MCA 4186</strain>
    </source>
</reference>
<dbReference type="EC" id="2.4.2.7" evidence="6"/>
<evidence type="ECO:0000256" key="5">
    <source>
        <dbReference type="ARBA" id="ARBA00008391"/>
    </source>
</evidence>
<dbReference type="InterPro" id="IPR005764">
    <property type="entry name" value="Ade_phspho_trans"/>
</dbReference>
<dbReference type="InterPro" id="IPR000836">
    <property type="entry name" value="PRTase_dom"/>
</dbReference>
<protein>
    <recommendedName>
        <fullName evidence="6">adenine phosphoribosyltransferase</fullName>
        <ecNumber evidence="6">2.4.2.7</ecNumber>
    </recommendedName>
</protein>
<evidence type="ECO:0000256" key="2">
    <source>
        <dbReference type="ARBA" id="ARBA00003968"/>
    </source>
</evidence>
<comment type="catalytic activity">
    <reaction evidence="1">
        <text>AMP + diphosphate = 5-phospho-alpha-D-ribose 1-diphosphate + adenine</text>
        <dbReference type="Rhea" id="RHEA:16609"/>
        <dbReference type="ChEBI" id="CHEBI:16708"/>
        <dbReference type="ChEBI" id="CHEBI:33019"/>
        <dbReference type="ChEBI" id="CHEBI:58017"/>
        <dbReference type="ChEBI" id="CHEBI:456215"/>
        <dbReference type="EC" id="2.4.2.7"/>
    </reaction>
</comment>
<dbReference type="GO" id="GO:0044209">
    <property type="term" value="P:AMP salvage"/>
    <property type="evidence" value="ECO:0007669"/>
    <property type="project" value="UniProtKB-UniPathway"/>
</dbReference>
<evidence type="ECO:0000256" key="8">
    <source>
        <dbReference type="ARBA" id="ARBA00022676"/>
    </source>
</evidence>
<dbReference type="PANTHER" id="PTHR32315:SF3">
    <property type="entry name" value="ADENINE PHOSPHORIBOSYLTRANSFERASE"/>
    <property type="match status" value="1"/>
</dbReference>
<dbReference type="GO" id="GO:0016208">
    <property type="term" value="F:AMP binding"/>
    <property type="evidence" value="ECO:0007669"/>
    <property type="project" value="TreeGrafter"/>
</dbReference>
<dbReference type="InterPro" id="IPR050054">
    <property type="entry name" value="UPRTase/APRTase"/>
</dbReference>
<gene>
    <name evidence="12" type="ORF">FA09DRAFT_323430</name>
</gene>
<feature type="domain" description="Phosphoribosyltransferase" evidence="11">
    <location>
        <begin position="66"/>
        <end position="169"/>
    </location>
</feature>
<evidence type="ECO:0000256" key="9">
    <source>
        <dbReference type="ARBA" id="ARBA00022679"/>
    </source>
</evidence>
<comment type="pathway">
    <text evidence="4">Purine metabolism; AMP biosynthesis via salvage pathway; AMP from adenine: step 1/1.</text>
</comment>
<evidence type="ECO:0000259" key="11">
    <source>
        <dbReference type="Pfam" id="PF00156"/>
    </source>
</evidence>
<keyword evidence="8" id="KW-0328">Glycosyltransferase</keyword>
<dbReference type="EMBL" id="KZ819308">
    <property type="protein sequence ID" value="PWN94968.1"/>
    <property type="molecule type" value="Genomic_DNA"/>
</dbReference>
<evidence type="ECO:0000256" key="1">
    <source>
        <dbReference type="ARBA" id="ARBA00000868"/>
    </source>
</evidence>
<dbReference type="GO" id="GO:0002055">
    <property type="term" value="F:adenine binding"/>
    <property type="evidence" value="ECO:0007669"/>
    <property type="project" value="TreeGrafter"/>
</dbReference>
<dbReference type="Gene3D" id="3.40.50.2020">
    <property type="match status" value="1"/>
</dbReference>
<dbReference type="GO" id="GO:0005737">
    <property type="term" value="C:cytoplasm"/>
    <property type="evidence" value="ECO:0007669"/>
    <property type="project" value="UniProtKB-SubCell"/>
</dbReference>
<dbReference type="PANTHER" id="PTHR32315">
    <property type="entry name" value="ADENINE PHOSPHORIBOSYLTRANSFERASE"/>
    <property type="match status" value="1"/>
</dbReference>
<dbReference type="HAMAP" id="MF_00004">
    <property type="entry name" value="Aden_phosphoribosyltr"/>
    <property type="match status" value="1"/>
</dbReference>
<dbReference type="CDD" id="cd06223">
    <property type="entry name" value="PRTases_typeI"/>
    <property type="match status" value="1"/>
</dbReference>
<dbReference type="GO" id="GO:0006168">
    <property type="term" value="P:adenine salvage"/>
    <property type="evidence" value="ECO:0007669"/>
    <property type="project" value="InterPro"/>
</dbReference>